<keyword evidence="17" id="KW-1185">Reference proteome</keyword>
<feature type="transmembrane region" description="Helical" evidence="13">
    <location>
        <begin position="119"/>
        <end position="140"/>
    </location>
</feature>
<dbReference type="InterPro" id="IPR051817">
    <property type="entry name" value="FDH_cytochrome_b556_subunit"/>
</dbReference>
<keyword evidence="12 13" id="KW-0472">Membrane</keyword>
<evidence type="ECO:0000256" key="3">
    <source>
        <dbReference type="ARBA" id="ARBA00010747"/>
    </source>
</evidence>
<evidence type="ECO:0000313" key="16">
    <source>
        <dbReference type="EMBL" id="QJQ07198.1"/>
    </source>
</evidence>
<feature type="transmembrane region" description="Helical" evidence="13">
    <location>
        <begin position="265"/>
        <end position="289"/>
    </location>
</feature>
<dbReference type="GO" id="GO:0015944">
    <property type="term" value="P:formate oxidation"/>
    <property type="evidence" value="ECO:0007669"/>
    <property type="project" value="TreeGrafter"/>
</dbReference>
<evidence type="ECO:0000259" key="15">
    <source>
        <dbReference type="Pfam" id="PF01292"/>
    </source>
</evidence>
<dbReference type="KEGG" id="upi:EJG51_016770"/>
<dbReference type="InterPro" id="IPR006471">
    <property type="entry name" value="Formate_DH_gsu"/>
</dbReference>
<evidence type="ECO:0000256" key="12">
    <source>
        <dbReference type="ARBA" id="ARBA00023136"/>
    </source>
</evidence>
<feature type="domain" description="Cytochrome b561 bacterial/Ni-hydrogenase" evidence="15">
    <location>
        <begin position="157"/>
        <end position="337"/>
    </location>
</feature>
<accession>A0A6M4A8D5</accession>
<dbReference type="Pfam" id="PF01292">
    <property type="entry name" value="Ni_hydr_CYTB"/>
    <property type="match status" value="1"/>
</dbReference>
<keyword evidence="10 13" id="KW-1133">Transmembrane helix</keyword>
<keyword evidence="5" id="KW-1003">Cell membrane</keyword>
<feature type="signal peptide" evidence="14">
    <location>
        <begin position="1"/>
        <end position="22"/>
    </location>
</feature>
<evidence type="ECO:0000256" key="9">
    <source>
        <dbReference type="ARBA" id="ARBA00022982"/>
    </source>
</evidence>
<comment type="subcellular location">
    <subcellularLocation>
        <location evidence="2">Cell membrane</location>
        <topology evidence="2">Multi-pass membrane protein</topology>
    </subcellularLocation>
</comment>
<dbReference type="GO" id="GO:0009061">
    <property type="term" value="P:anaerobic respiration"/>
    <property type="evidence" value="ECO:0007669"/>
    <property type="project" value="TreeGrafter"/>
</dbReference>
<dbReference type="Gene3D" id="1.20.950.20">
    <property type="entry name" value="Transmembrane di-heme cytochromes, Chain C"/>
    <property type="match status" value="1"/>
</dbReference>
<dbReference type="NCBIfam" id="TIGR01583">
    <property type="entry name" value="formate-DH-gamm"/>
    <property type="match status" value="1"/>
</dbReference>
<evidence type="ECO:0000256" key="7">
    <source>
        <dbReference type="ARBA" id="ARBA00022692"/>
    </source>
</evidence>
<name>A0A6M4A8D5_9BURK</name>
<feature type="transmembrane region" description="Helical" evidence="13">
    <location>
        <begin position="301"/>
        <end position="323"/>
    </location>
</feature>
<keyword evidence="8" id="KW-0479">Metal-binding</keyword>
<evidence type="ECO:0000313" key="17">
    <source>
        <dbReference type="Proteomes" id="UP000274350"/>
    </source>
</evidence>
<dbReference type="PANTHER" id="PTHR30074:SF6">
    <property type="entry name" value="FORMATE DEHYDROGENASE GAMMA SUBUNIT"/>
    <property type="match status" value="1"/>
</dbReference>
<keyword evidence="11" id="KW-0408">Iron</keyword>
<dbReference type="GO" id="GO:0046872">
    <property type="term" value="F:metal ion binding"/>
    <property type="evidence" value="ECO:0007669"/>
    <property type="project" value="UniProtKB-KW"/>
</dbReference>
<feature type="transmembrane region" description="Helical" evidence="13">
    <location>
        <begin position="164"/>
        <end position="183"/>
    </location>
</feature>
<proteinExistence type="inferred from homology"/>
<dbReference type="OrthoDB" id="9790598at2"/>
<comment type="similarity">
    <text evidence="3">Belongs to the formate dehydrogenase gamma subunit family.</text>
</comment>
<feature type="transmembrane region" description="Helical" evidence="13">
    <location>
        <begin position="189"/>
        <end position="205"/>
    </location>
</feature>
<evidence type="ECO:0000256" key="6">
    <source>
        <dbReference type="ARBA" id="ARBA00022617"/>
    </source>
</evidence>
<organism evidence="16 17">
    <name type="scientific">Undibacterium piscinae</name>
    <dbReference type="NCBI Taxonomy" id="2495591"/>
    <lineage>
        <taxon>Bacteria</taxon>
        <taxon>Pseudomonadati</taxon>
        <taxon>Pseudomonadota</taxon>
        <taxon>Betaproteobacteria</taxon>
        <taxon>Burkholderiales</taxon>
        <taxon>Oxalobacteraceae</taxon>
        <taxon>Undibacterium</taxon>
    </lineage>
</organism>
<dbReference type="GO" id="GO:0008863">
    <property type="term" value="F:formate dehydrogenase (NAD+) activity"/>
    <property type="evidence" value="ECO:0007669"/>
    <property type="project" value="InterPro"/>
</dbReference>
<keyword evidence="7 13" id="KW-0812">Transmembrane</keyword>
<dbReference type="GO" id="GO:0009055">
    <property type="term" value="F:electron transfer activity"/>
    <property type="evidence" value="ECO:0007669"/>
    <property type="project" value="InterPro"/>
</dbReference>
<evidence type="ECO:0000256" key="13">
    <source>
        <dbReference type="SAM" id="Phobius"/>
    </source>
</evidence>
<evidence type="ECO:0000256" key="11">
    <source>
        <dbReference type="ARBA" id="ARBA00023004"/>
    </source>
</evidence>
<dbReference type="GO" id="GO:0009326">
    <property type="term" value="C:formate dehydrogenase complex"/>
    <property type="evidence" value="ECO:0007669"/>
    <property type="project" value="InterPro"/>
</dbReference>
<reference evidence="16 17" key="1">
    <citation type="journal article" date="2019" name="Int. J. Syst. Evol. Microbiol.">
        <title>Undibacterium piscinae sp. nov., isolated from Korean shiner intestine.</title>
        <authorList>
            <person name="Lee S.Y."/>
            <person name="Kang W."/>
            <person name="Kim P.S."/>
            <person name="Kim H.S."/>
            <person name="Sung H."/>
            <person name="Shin N.R."/>
            <person name="Whon T.W."/>
            <person name="Yun J.H."/>
            <person name="Lee J.Y."/>
            <person name="Lee J.Y."/>
            <person name="Jung M.J."/>
            <person name="Jeong Y.S."/>
            <person name="Tak E.J."/>
            <person name="Han J.E."/>
            <person name="Hyun D.W."/>
            <person name="Kang M.S."/>
            <person name="Lee K.E."/>
            <person name="Lee B.H."/>
            <person name="Bae J.W."/>
        </authorList>
    </citation>
    <scope>NUCLEOTIDE SEQUENCE [LARGE SCALE GENOMIC DNA]</scope>
    <source>
        <strain evidence="16 17">S11R28</strain>
    </source>
</reference>
<comment type="cofactor">
    <cofactor evidence="1">
        <name>heme</name>
        <dbReference type="ChEBI" id="CHEBI:30413"/>
    </cofactor>
</comment>
<dbReference type="PANTHER" id="PTHR30074">
    <property type="entry name" value="FORMATE DEHYDROGENASE, NITRATE-INDUCIBLE, CYTOCHROME B556 FDN SUBUNIT"/>
    <property type="match status" value="1"/>
</dbReference>
<evidence type="ECO:0000256" key="2">
    <source>
        <dbReference type="ARBA" id="ARBA00004651"/>
    </source>
</evidence>
<keyword evidence="6" id="KW-0349">Heme</keyword>
<evidence type="ECO:0000256" key="14">
    <source>
        <dbReference type="SAM" id="SignalP"/>
    </source>
</evidence>
<dbReference type="GO" id="GO:0005886">
    <property type="term" value="C:plasma membrane"/>
    <property type="evidence" value="ECO:0007669"/>
    <property type="project" value="UniProtKB-SubCell"/>
</dbReference>
<dbReference type="GO" id="GO:0036397">
    <property type="term" value="F:formate dehydrogenase (quinone) activity"/>
    <property type="evidence" value="ECO:0007669"/>
    <property type="project" value="TreeGrafter"/>
</dbReference>
<dbReference type="InterPro" id="IPR011577">
    <property type="entry name" value="Cyt_b561_bac/Ni-Hgenase"/>
</dbReference>
<keyword evidence="4" id="KW-0813">Transport</keyword>
<dbReference type="InterPro" id="IPR016174">
    <property type="entry name" value="Di-haem_cyt_TM"/>
</dbReference>
<gene>
    <name evidence="16" type="ORF">EJG51_016770</name>
</gene>
<evidence type="ECO:0000256" key="10">
    <source>
        <dbReference type="ARBA" id="ARBA00022989"/>
    </source>
</evidence>
<dbReference type="SUPFAM" id="SSF81342">
    <property type="entry name" value="Transmembrane di-heme cytochromes"/>
    <property type="match status" value="1"/>
</dbReference>
<keyword evidence="14" id="KW-0732">Signal</keyword>
<evidence type="ECO:0000256" key="5">
    <source>
        <dbReference type="ARBA" id="ARBA00022475"/>
    </source>
</evidence>
<protein>
    <submittedName>
        <fullName evidence="16">Formate dehydrogenase subunit gamma</fullName>
    </submittedName>
</protein>
<evidence type="ECO:0000256" key="4">
    <source>
        <dbReference type="ARBA" id="ARBA00022448"/>
    </source>
</evidence>
<evidence type="ECO:0000256" key="1">
    <source>
        <dbReference type="ARBA" id="ARBA00001971"/>
    </source>
</evidence>
<feature type="transmembrane region" description="Helical" evidence="13">
    <location>
        <begin position="212"/>
        <end position="229"/>
    </location>
</feature>
<dbReference type="EMBL" id="CP051152">
    <property type="protein sequence ID" value="QJQ07198.1"/>
    <property type="molecule type" value="Genomic_DNA"/>
</dbReference>
<feature type="chain" id="PRO_5027037161" evidence="14">
    <location>
        <begin position="23"/>
        <end position="381"/>
    </location>
</feature>
<sequence length="381" mass="40838">MKNLFATLALMLATSGADLALAQNAPSEPAAIAVGPAAPVNLAAVESIDILKQNQAERTIDQPGNAAPTYRLVNDGTKHYSSLPALEAGVLIQGKAQFPGQTRATTAGEAWRQYRNGPLTMIGGALLLITLSVIAAFYYFRGQIKLHTPLTGRLVERFTPGERALHWSMALSFVSLAISGSIILFGKHVLLPVFGLTLFGWLAFLCKNIHNFIGPVFTVSIILFFIKFVKDNLPSASDIPWLFKFGGLLSGEHVSSGRFNAGEKILFWGAVVGLGLVVSASGFVLDMLVPSLEYSRAIMQISNIVHIVAALLAAAMVMGHIYLGTIGMEGAYASMRTGYVDDAWAKEHHDAWYAEIESGKISRIRSEPAAPHGSSSVSQNA</sequence>
<dbReference type="GO" id="GO:0022904">
    <property type="term" value="P:respiratory electron transport chain"/>
    <property type="evidence" value="ECO:0007669"/>
    <property type="project" value="InterPro"/>
</dbReference>
<keyword evidence="9" id="KW-0249">Electron transport</keyword>
<evidence type="ECO:0000256" key="8">
    <source>
        <dbReference type="ARBA" id="ARBA00022723"/>
    </source>
</evidence>
<dbReference type="AlphaFoldDB" id="A0A6M4A8D5"/>
<dbReference type="Proteomes" id="UP000274350">
    <property type="component" value="Chromosome"/>
</dbReference>